<dbReference type="FunFam" id="1.10.3720.10:FF:000033">
    <property type="entry name" value="Polar amino acid ABC transporter permease"/>
    <property type="match status" value="1"/>
</dbReference>
<evidence type="ECO:0000256" key="4">
    <source>
        <dbReference type="ARBA" id="ARBA00022475"/>
    </source>
</evidence>
<dbReference type="PROSITE" id="PS50928">
    <property type="entry name" value="ABC_TM1"/>
    <property type="match status" value="1"/>
</dbReference>
<gene>
    <name evidence="11" type="ORF">HJG54_11720</name>
</gene>
<evidence type="ECO:0000256" key="8">
    <source>
        <dbReference type="ARBA" id="ARBA00023136"/>
    </source>
</evidence>
<keyword evidence="7 9" id="KW-1133">Transmembrane helix</keyword>
<evidence type="ECO:0000256" key="1">
    <source>
        <dbReference type="ARBA" id="ARBA00004651"/>
    </source>
</evidence>
<feature type="transmembrane region" description="Helical" evidence="9">
    <location>
        <begin position="39"/>
        <end position="63"/>
    </location>
</feature>
<comment type="similarity">
    <text evidence="2">Belongs to the binding-protein-dependent transport system permease family. HisMQ subfamily.</text>
</comment>
<dbReference type="SUPFAM" id="SSF161098">
    <property type="entry name" value="MetI-like"/>
    <property type="match status" value="1"/>
</dbReference>
<evidence type="ECO:0000313" key="11">
    <source>
        <dbReference type="EMBL" id="WNZ26559.1"/>
    </source>
</evidence>
<dbReference type="PANTHER" id="PTHR30614">
    <property type="entry name" value="MEMBRANE COMPONENT OF AMINO ACID ABC TRANSPORTER"/>
    <property type="match status" value="1"/>
</dbReference>
<organism evidence="11">
    <name type="scientific">Leptolyngbya sp. NK1-12</name>
    <dbReference type="NCBI Taxonomy" id="2547451"/>
    <lineage>
        <taxon>Bacteria</taxon>
        <taxon>Bacillati</taxon>
        <taxon>Cyanobacteriota</taxon>
        <taxon>Cyanophyceae</taxon>
        <taxon>Leptolyngbyales</taxon>
        <taxon>Leptolyngbyaceae</taxon>
        <taxon>Leptolyngbya group</taxon>
        <taxon>Leptolyngbya</taxon>
    </lineage>
</organism>
<dbReference type="Pfam" id="PF00528">
    <property type="entry name" value="BPD_transp_1"/>
    <property type="match status" value="1"/>
</dbReference>
<evidence type="ECO:0000256" key="2">
    <source>
        <dbReference type="ARBA" id="ARBA00010072"/>
    </source>
</evidence>
<keyword evidence="4" id="KW-1003">Cell membrane</keyword>
<dbReference type="InterPro" id="IPR043429">
    <property type="entry name" value="ArtM/GltK/GlnP/TcyL/YhdX-like"/>
</dbReference>
<keyword evidence="5 9" id="KW-0812">Transmembrane</keyword>
<protein>
    <submittedName>
        <fullName evidence="11">Amino acid ABC transporter permease</fullName>
    </submittedName>
</protein>
<feature type="transmembrane region" description="Helical" evidence="9">
    <location>
        <begin position="210"/>
        <end position="228"/>
    </location>
</feature>
<dbReference type="AlphaFoldDB" id="A0AA96WJY4"/>
<name>A0AA96WJY4_9CYAN</name>
<evidence type="ECO:0000256" key="6">
    <source>
        <dbReference type="ARBA" id="ARBA00022970"/>
    </source>
</evidence>
<evidence type="ECO:0000259" key="10">
    <source>
        <dbReference type="PROSITE" id="PS50928"/>
    </source>
</evidence>
<dbReference type="InterPro" id="IPR000515">
    <property type="entry name" value="MetI-like"/>
</dbReference>
<dbReference type="GO" id="GO:0006865">
    <property type="term" value="P:amino acid transport"/>
    <property type="evidence" value="ECO:0007669"/>
    <property type="project" value="UniProtKB-KW"/>
</dbReference>
<reference evidence="11" key="1">
    <citation type="submission" date="2020-05" db="EMBL/GenBank/DDBJ databases">
        <authorList>
            <person name="Zhu T."/>
            <person name="Keshari N."/>
            <person name="Lu X."/>
        </authorList>
    </citation>
    <scope>NUCLEOTIDE SEQUENCE</scope>
    <source>
        <strain evidence="11">NK1-12</strain>
    </source>
</reference>
<dbReference type="InterPro" id="IPR035906">
    <property type="entry name" value="MetI-like_sf"/>
</dbReference>
<feature type="transmembrane region" description="Helical" evidence="9">
    <location>
        <begin position="75"/>
        <end position="96"/>
    </location>
</feature>
<evidence type="ECO:0000256" key="9">
    <source>
        <dbReference type="RuleBase" id="RU363032"/>
    </source>
</evidence>
<accession>A0AA96WJY4</accession>
<evidence type="ECO:0000256" key="7">
    <source>
        <dbReference type="ARBA" id="ARBA00022989"/>
    </source>
</evidence>
<dbReference type="PANTHER" id="PTHR30614:SF20">
    <property type="entry name" value="GLUTAMINE TRANSPORT SYSTEM PERMEASE PROTEIN GLNP"/>
    <property type="match status" value="1"/>
</dbReference>
<sequence>MFQWFDPFNISQFYLLGQTGLNLDFSKIMPSIPFIVQGIWVTLAFTIVSAVIGFAWGTILSIFKISNIKPLKWFADFYTSIFRGTPLILQLALIYFSTPQLTGYAIPPFQAGVITFALNSAAYSSETIRGGILAVDKGQREAAMTLGVAYPLMMWDIILPQAFKNILPALVNESIALLKDSSLVSTVGALDLMRRGQIVASEKFIYFEPLLFVGLIYYVLVMSLTWAAQRFERRMRKSD</sequence>
<evidence type="ECO:0000256" key="3">
    <source>
        <dbReference type="ARBA" id="ARBA00022448"/>
    </source>
</evidence>
<dbReference type="GO" id="GO:0043190">
    <property type="term" value="C:ATP-binding cassette (ABC) transporter complex"/>
    <property type="evidence" value="ECO:0007669"/>
    <property type="project" value="InterPro"/>
</dbReference>
<dbReference type="CDD" id="cd06261">
    <property type="entry name" value="TM_PBP2"/>
    <property type="match status" value="1"/>
</dbReference>
<keyword evidence="3 9" id="KW-0813">Transport</keyword>
<comment type="subcellular location">
    <subcellularLocation>
        <location evidence="1 9">Cell membrane</location>
        <topology evidence="1 9">Multi-pass membrane protein</topology>
    </subcellularLocation>
</comment>
<dbReference type="InterPro" id="IPR010065">
    <property type="entry name" value="AA_ABC_transptr_permease_3TM"/>
</dbReference>
<dbReference type="Gene3D" id="1.10.3720.10">
    <property type="entry name" value="MetI-like"/>
    <property type="match status" value="1"/>
</dbReference>
<keyword evidence="8 9" id="KW-0472">Membrane</keyword>
<feature type="domain" description="ABC transmembrane type-1" evidence="10">
    <location>
        <begin position="39"/>
        <end position="228"/>
    </location>
</feature>
<keyword evidence="6" id="KW-0029">Amino-acid transport</keyword>
<dbReference type="GO" id="GO:0022857">
    <property type="term" value="F:transmembrane transporter activity"/>
    <property type="evidence" value="ECO:0007669"/>
    <property type="project" value="InterPro"/>
</dbReference>
<proteinExistence type="inferred from homology"/>
<dbReference type="EMBL" id="CP053586">
    <property type="protein sequence ID" value="WNZ26559.1"/>
    <property type="molecule type" value="Genomic_DNA"/>
</dbReference>
<dbReference type="NCBIfam" id="TIGR01726">
    <property type="entry name" value="HEQRo_perm_3TM"/>
    <property type="match status" value="1"/>
</dbReference>
<evidence type="ECO:0000256" key="5">
    <source>
        <dbReference type="ARBA" id="ARBA00022692"/>
    </source>
</evidence>